<dbReference type="InterPro" id="IPR044857">
    <property type="entry name" value="T7SS_EccB_R1"/>
</dbReference>
<organism evidence="2 3">
    <name type="scientific">Gulosibacter macacae</name>
    <dbReference type="NCBI Taxonomy" id="2488791"/>
    <lineage>
        <taxon>Bacteria</taxon>
        <taxon>Bacillati</taxon>
        <taxon>Actinomycetota</taxon>
        <taxon>Actinomycetes</taxon>
        <taxon>Micrococcales</taxon>
        <taxon>Microbacteriaceae</taxon>
        <taxon>Gulosibacter</taxon>
    </lineage>
</organism>
<dbReference type="Gene3D" id="3.30.2390.20">
    <property type="entry name" value="Type VII secretion system EccB, repeat 1 domain"/>
    <property type="match status" value="1"/>
</dbReference>
<keyword evidence="1" id="KW-0812">Transmembrane</keyword>
<dbReference type="EMBL" id="RQVS01000011">
    <property type="protein sequence ID" value="RRJ86157.1"/>
    <property type="molecule type" value="Genomic_DNA"/>
</dbReference>
<name>A0A3P3VV06_9MICO</name>
<evidence type="ECO:0000313" key="2">
    <source>
        <dbReference type="EMBL" id="RRJ86157.1"/>
    </source>
</evidence>
<dbReference type="PANTHER" id="PTHR40765">
    <property type="entry name" value="ESX-2 SECRETION SYSTEM ATPASE ECCB2"/>
    <property type="match status" value="1"/>
</dbReference>
<evidence type="ECO:0000256" key="1">
    <source>
        <dbReference type="SAM" id="Phobius"/>
    </source>
</evidence>
<dbReference type="Pfam" id="PF05108">
    <property type="entry name" value="T7SS_ESX1_EccB"/>
    <property type="match status" value="1"/>
</dbReference>
<keyword evidence="1" id="KW-1133">Transmembrane helix</keyword>
<proteinExistence type="predicted"/>
<feature type="transmembrane region" description="Helical" evidence="1">
    <location>
        <begin position="113"/>
        <end position="133"/>
    </location>
</feature>
<reference evidence="2 3" key="1">
    <citation type="submission" date="2018-11" db="EMBL/GenBank/DDBJ databases">
        <title>YIM 102482-1 draft genome.</title>
        <authorList>
            <person name="Li G."/>
            <person name="Jiang Y."/>
        </authorList>
    </citation>
    <scope>NUCLEOTIDE SEQUENCE [LARGE SCALE GENOMIC DNA]</scope>
    <source>
        <strain evidence="2 3">YIM 102482-1</strain>
    </source>
</reference>
<comment type="caution">
    <text evidence="2">The sequence shown here is derived from an EMBL/GenBank/DDBJ whole genome shotgun (WGS) entry which is preliminary data.</text>
</comment>
<accession>A0A3P3VV06</accession>
<evidence type="ECO:0000313" key="3">
    <source>
        <dbReference type="Proteomes" id="UP000274391"/>
    </source>
</evidence>
<dbReference type="Proteomes" id="UP000274391">
    <property type="component" value="Unassembled WGS sequence"/>
</dbReference>
<dbReference type="GO" id="GO:0005576">
    <property type="term" value="C:extracellular region"/>
    <property type="evidence" value="ECO:0007669"/>
    <property type="project" value="TreeGrafter"/>
</dbReference>
<protein>
    <submittedName>
        <fullName evidence="2">Type VII secretion protein EccB</fullName>
    </submittedName>
</protein>
<sequence>MHSLAVPSSPPYNNPTWRNGLSLRSSSLPRSCSPSVHSTASCRQTSIASPIYSRCWPCLRSSRPPSSPSDSCRRTVASSKDILDAQRFNRRRLVAAFNSGTPGGREVELQSPIGPLAIGIALTIIILVGAWIFGRFSPALPGNWANGIVITDSDTGAQYFTIDGTLHPVRNQISAQLLAAGPGLDRTTVDSSTLNDIPRGPEIGIVDGPAAVPAPELLANSGWIACPADDAAHVTIGGEVPAGAAIGGALVEHQGTTFLVAEGRRYEIAEADLATVRIALGWEANEITSVGSAWLDLFDLGSPVAPWSFDGAGGAAEMRGALTTAQLGTVVEVPDGQNLRRYLVVAPGTLAQITDFDYQLYVVGGGAQMGNALRASLADIAELTVSTDRFAPADWPSTIPGLEAAGTVPCAVLTESQGQTHSTLIQAVPPTQREVVVAGGTGALVRATSGGALGAIYVVTDAGIAYGLAGNEGDVVQRLGYQLTDVTNVPAPWVRLLPVGPTLSVEAAWATVPLT</sequence>
<keyword evidence="3" id="KW-1185">Reference proteome</keyword>
<gene>
    <name evidence="2" type="primary">eccB</name>
    <name evidence="2" type="ORF">EG850_09610</name>
</gene>
<dbReference type="InterPro" id="IPR007795">
    <property type="entry name" value="T7SS_EccB"/>
</dbReference>
<dbReference type="OrthoDB" id="3847604at2"/>
<dbReference type="AlphaFoldDB" id="A0A3P3VV06"/>
<keyword evidence="1" id="KW-0472">Membrane</keyword>
<dbReference type="PANTHER" id="PTHR40765:SF2">
    <property type="entry name" value="ESX-2 SECRETION SYSTEM ATPASE ECCB2"/>
    <property type="match status" value="1"/>
</dbReference>
<dbReference type="NCBIfam" id="TIGR03919">
    <property type="entry name" value="T7SS_EccB"/>
    <property type="match status" value="1"/>
</dbReference>